<evidence type="ECO:0000256" key="2">
    <source>
        <dbReference type="ARBA" id="ARBA00022723"/>
    </source>
</evidence>
<evidence type="ECO:0000256" key="3">
    <source>
        <dbReference type="ARBA" id="ARBA00022833"/>
    </source>
</evidence>
<proteinExistence type="inferred from homology"/>
<organism evidence="5 6">
    <name type="scientific">Stachybotrys chartarum (strain CBS 109288 / IBT 7711)</name>
    <name type="common">Toxic black mold</name>
    <name type="synonym">Stilbospora chartarum</name>
    <dbReference type="NCBI Taxonomy" id="1280523"/>
    <lineage>
        <taxon>Eukaryota</taxon>
        <taxon>Fungi</taxon>
        <taxon>Dikarya</taxon>
        <taxon>Ascomycota</taxon>
        <taxon>Pezizomycotina</taxon>
        <taxon>Sordariomycetes</taxon>
        <taxon>Hypocreomycetidae</taxon>
        <taxon>Hypocreales</taxon>
        <taxon>Stachybotryaceae</taxon>
        <taxon>Stachybotrys</taxon>
    </lineage>
</organism>
<dbReference type="HOGENOM" id="CLU_084253_4_0_1"/>
<name>A0A084B8S4_STACB</name>
<dbReference type="InterPro" id="IPR001765">
    <property type="entry name" value="Carbonic_anhydrase"/>
</dbReference>
<evidence type="ECO:0000256" key="1">
    <source>
        <dbReference type="ARBA" id="ARBA00006217"/>
    </source>
</evidence>
<sequence length="178" mass="19611">MDDISFQALLQKNRAASNTYQAPPLFQNAPKAPLPGFIIISCSDPRINPYKIFGIDGSENGRFTMIRNAGGRALDASSLVIMWMKTEELIHRLDCGMSHVCDEIMRQAMLSIAPDQKDVISESKYGEMAGPIETTIQQDVAFLQANPLIKRGTRIVGLAFDILTGGLKVVQDQRTRGV</sequence>
<gene>
    <name evidence="5" type="ORF">S7711_09449</name>
</gene>
<dbReference type="Gene3D" id="3.40.1050.10">
    <property type="entry name" value="Carbonic anhydrase"/>
    <property type="match status" value="1"/>
</dbReference>
<dbReference type="PANTHER" id="PTHR43175:SF3">
    <property type="entry name" value="CARBON DISULFIDE HYDROLASE"/>
    <property type="match status" value="1"/>
</dbReference>
<feature type="binding site" evidence="4">
    <location>
        <position position="42"/>
    </location>
    <ligand>
        <name>Zn(2+)</name>
        <dbReference type="ChEBI" id="CHEBI:29105"/>
    </ligand>
</feature>
<feature type="binding site" evidence="4">
    <location>
        <position position="44"/>
    </location>
    <ligand>
        <name>Zn(2+)</name>
        <dbReference type="ChEBI" id="CHEBI:29105"/>
    </ligand>
</feature>
<dbReference type="InterPro" id="IPR036874">
    <property type="entry name" value="Carbonic_anhydrase_sf"/>
</dbReference>
<dbReference type="GO" id="GO:0004089">
    <property type="term" value="F:carbonate dehydratase activity"/>
    <property type="evidence" value="ECO:0007669"/>
    <property type="project" value="InterPro"/>
</dbReference>
<comment type="cofactor">
    <cofactor evidence="4">
        <name>Zn(2+)</name>
        <dbReference type="ChEBI" id="CHEBI:29105"/>
    </cofactor>
    <text evidence="4">Binds 1 zinc ion per subunit.</text>
</comment>
<comment type="similarity">
    <text evidence="1">Belongs to the beta-class carbonic anhydrase family.</text>
</comment>
<evidence type="ECO:0000256" key="4">
    <source>
        <dbReference type="PIRSR" id="PIRSR601765-1"/>
    </source>
</evidence>
<evidence type="ECO:0000313" key="5">
    <source>
        <dbReference type="EMBL" id="KEY73953.1"/>
    </source>
</evidence>
<dbReference type="AlphaFoldDB" id="A0A084B8S4"/>
<feature type="binding site" evidence="4">
    <location>
        <position position="95"/>
    </location>
    <ligand>
        <name>Zn(2+)</name>
        <dbReference type="ChEBI" id="CHEBI:29105"/>
    </ligand>
</feature>
<protein>
    <recommendedName>
        <fullName evidence="7">Carbonic anhydrase</fullName>
    </recommendedName>
</protein>
<dbReference type="SUPFAM" id="SSF53056">
    <property type="entry name" value="beta-carbonic anhydrase, cab"/>
    <property type="match status" value="1"/>
</dbReference>
<keyword evidence="2 4" id="KW-0479">Metal-binding</keyword>
<dbReference type="OrthoDB" id="10248475at2759"/>
<dbReference type="EMBL" id="KL647691">
    <property type="protein sequence ID" value="KEY73953.1"/>
    <property type="molecule type" value="Genomic_DNA"/>
</dbReference>
<dbReference type="PANTHER" id="PTHR43175">
    <property type="entry name" value="CARBONIC ANHYDRASE"/>
    <property type="match status" value="1"/>
</dbReference>
<accession>A0A084B8S4</accession>
<keyword evidence="6" id="KW-1185">Reference proteome</keyword>
<evidence type="ECO:0000313" key="6">
    <source>
        <dbReference type="Proteomes" id="UP000028045"/>
    </source>
</evidence>
<reference evidence="5 6" key="1">
    <citation type="journal article" date="2014" name="BMC Genomics">
        <title>Comparative genome sequencing reveals chemotype-specific gene clusters in the toxigenic black mold Stachybotrys.</title>
        <authorList>
            <person name="Semeiks J."/>
            <person name="Borek D."/>
            <person name="Otwinowski Z."/>
            <person name="Grishin N.V."/>
        </authorList>
    </citation>
    <scope>NUCLEOTIDE SEQUENCE [LARGE SCALE GENOMIC DNA]</scope>
    <source>
        <strain evidence="6">CBS 109288 / IBT 7711</strain>
    </source>
</reference>
<dbReference type="GO" id="GO:0008270">
    <property type="term" value="F:zinc ion binding"/>
    <property type="evidence" value="ECO:0007669"/>
    <property type="project" value="InterPro"/>
</dbReference>
<keyword evidence="3 4" id="KW-0862">Zinc</keyword>
<dbReference type="Proteomes" id="UP000028045">
    <property type="component" value="Unassembled WGS sequence"/>
</dbReference>
<evidence type="ECO:0008006" key="7">
    <source>
        <dbReference type="Google" id="ProtNLM"/>
    </source>
</evidence>
<dbReference type="SMART" id="SM00947">
    <property type="entry name" value="Pro_CA"/>
    <property type="match status" value="1"/>
</dbReference>